<evidence type="ECO:0000313" key="2">
    <source>
        <dbReference type="WBParaSite" id="JU765_v2.g17771.t1"/>
    </source>
</evidence>
<organism evidence="1 2">
    <name type="scientific">Panagrolaimus sp. JU765</name>
    <dbReference type="NCBI Taxonomy" id="591449"/>
    <lineage>
        <taxon>Eukaryota</taxon>
        <taxon>Metazoa</taxon>
        <taxon>Ecdysozoa</taxon>
        <taxon>Nematoda</taxon>
        <taxon>Chromadorea</taxon>
        <taxon>Rhabditida</taxon>
        <taxon>Tylenchina</taxon>
        <taxon>Panagrolaimomorpha</taxon>
        <taxon>Panagrolaimoidea</taxon>
        <taxon>Panagrolaimidae</taxon>
        <taxon>Panagrolaimus</taxon>
    </lineage>
</organism>
<dbReference type="WBParaSite" id="JU765_v2.g17771.t1">
    <property type="protein sequence ID" value="JU765_v2.g17771.t1"/>
    <property type="gene ID" value="JU765_v2.g17771"/>
</dbReference>
<dbReference type="Proteomes" id="UP000887576">
    <property type="component" value="Unplaced"/>
</dbReference>
<name>A0AC34QMM9_9BILA</name>
<proteinExistence type="predicted"/>
<accession>A0AC34QMM9</accession>
<reference evidence="2" key="1">
    <citation type="submission" date="2022-11" db="UniProtKB">
        <authorList>
            <consortium name="WormBaseParasite"/>
        </authorList>
    </citation>
    <scope>IDENTIFICATION</scope>
</reference>
<sequence length="344" mass="39024">MGSEYIFFEKQQDLMCGQHALNMLLQSNIFSANELGEIANRLDDEQRALNDYPTDFISENANASGFFSVQVLEKALENIGLSLKRITHPSMSHLMEDPSRGRAYIVNHELHWFTVRKFGNLWFLLNSQENGPRHITPSYLNLFFIHLIENGCSIFHVEGDLPFCVADEAAFNGKLQVTATLSSIDNDEALQRALKTSVEQDELERALKESAEMADFEKATKLSLEEFQKQAGPSSSTIGNEIFKNLMDMKPSEPIKMPIKVEDKIKVEEKQEKPQDIPQEGAEKKETETPTAEQVRAAREAFLIEEKQEKPQDIPPEGAEKKETETPTAEQVRAAREAFLSRFK</sequence>
<evidence type="ECO:0000313" key="1">
    <source>
        <dbReference type="Proteomes" id="UP000887576"/>
    </source>
</evidence>
<protein>
    <submittedName>
        <fullName evidence="2">Ubiquitinyl hydrolase 1</fullName>
    </submittedName>
</protein>